<evidence type="ECO:0000313" key="2">
    <source>
        <dbReference type="EMBL" id="QQT00862.1"/>
    </source>
</evidence>
<keyword evidence="1" id="KW-1133">Transmembrane helix</keyword>
<dbReference type="Proteomes" id="UP000595254">
    <property type="component" value="Chromosome"/>
</dbReference>
<keyword evidence="1" id="KW-0472">Membrane</keyword>
<dbReference type="AlphaFoldDB" id="A0A974NND4"/>
<evidence type="ECO:0000256" key="1">
    <source>
        <dbReference type="SAM" id="Phobius"/>
    </source>
</evidence>
<protein>
    <submittedName>
        <fullName evidence="2">Transcriptional regulator</fullName>
    </submittedName>
</protein>
<dbReference type="KEGG" id="ppsr:I6J18_02775"/>
<feature type="transmembrane region" description="Helical" evidence="1">
    <location>
        <begin position="12"/>
        <end position="33"/>
    </location>
</feature>
<gene>
    <name evidence="2" type="ORF">I6J18_02775</name>
</gene>
<name>A0A974NND4_PERPY</name>
<reference evidence="2 3" key="1">
    <citation type="submission" date="2021-01" db="EMBL/GenBank/DDBJ databases">
        <title>FDA dAtabase for Regulatory Grade micrObial Sequences (FDA-ARGOS): Supporting development and validation of Infectious Disease Dx tests.</title>
        <authorList>
            <person name="Nelson B."/>
            <person name="Plummer A."/>
            <person name="Tallon L."/>
            <person name="Sadzewicz L."/>
            <person name="Zhao X."/>
            <person name="Boylan J."/>
            <person name="Ott S."/>
            <person name="Bowen H."/>
            <person name="Vavikolanu K."/>
            <person name="Mehta A."/>
            <person name="Aluvathingal J."/>
            <person name="Nadendla S."/>
            <person name="Myers T."/>
            <person name="Yan Y."/>
            <person name="Sichtig H."/>
        </authorList>
    </citation>
    <scope>NUCLEOTIDE SEQUENCE [LARGE SCALE GENOMIC DNA]</scope>
    <source>
        <strain evidence="2 3">FDAARGOS_1161</strain>
    </source>
</reference>
<keyword evidence="1" id="KW-0812">Transmembrane</keyword>
<dbReference type="RefSeq" id="WP_040375787.1">
    <property type="nucleotide sequence ID" value="NZ_CP068053.1"/>
</dbReference>
<evidence type="ECO:0000313" key="3">
    <source>
        <dbReference type="Proteomes" id="UP000595254"/>
    </source>
</evidence>
<dbReference type="EMBL" id="CP068053">
    <property type="protein sequence ID" value="QQT00862.1"/>
    <property type="molecule type" value="Genomic_DNA"/>
</dbReference>
<keyword evidence="3" id="KW-1185">Reference proteome</keyword>
<organism evidence="2 3">
    <name type="scientific">Peribacillus psychrosaccharolyticus</name>
    <name type="common">Bacillus psychrosaccharolyticus</name>
    <dbReference type="NCBI Taxonomy" id="1407"/>
    <lineage>
        <taxon>Bacteria</taxon>
        <taxon>Bacillati</taxon>
        <taxon>Bacillota</taxon>
        <taxon>Bacilli</taxon>
        <taxon>Bacillales</taxon>
        <taxon>Bacillaceae</taxon>
        <taxon>Peribacillus</taxon>
    </lineage>
</organism>
<accession>A0A974NND4</accession>
<sequence>MNINIENLSAENQLILFIAIGLLLLIQSTSIFISARRHNKNPWFWGFIGLLNIPSGAVFYYLFVIYPEKRKGRKNNG</sequence>
<feature type="transmembrane region" description="Helical" evidence="1">
    <location>
        <begin position="45"/>
        <end position="66"/>
    </location>
</feature>
<proteinExistence type="predicted"/>